<evidence type="ECO:0000313" key="6">
    <source>
        <dbReference type="Proteomes" id="UP001055286"/>
    </source>
</evidence>
<comment type="caution">
    <text evidence="5">The sequence shown here is derived from an EMBL/GenBank/DDBJ whole genome shotgun (WGS) entry which is preliminary data.</text>
</comment>
<dbReference type="SMART" id="SM00419">
    <property type="entry name" value="HTH_CRP"/>
    <property type="match status" value="1"/>
</dbReference>
<keyword evidence="2" id="KW-0238">DNA-binding</keyword>
<sequence>MDNSIAGFPTVLVKTSSLRSIDGNLLLEALDTADRALLAPHVERREVGRGDVLFRAGDDVSHVTFPAQGCVVTLVVPLRDGKSVETATVGREGAIGGVVSQGYLPAFGQAVVQVAGPIIRIDADRLAEAKHASKTIRDLFVRYADCLLAQVLQSVACNASHTIERRCLRWLLTLQDRIGTPDLPVTHELLADMLGVRRAYLTEVLGRMQREGLIAIGHRRLTLPDRKRAEAASCECHAAVRHHFAEVLGAVYAPGGRMVAVDAAEPDRLKPPSTAVTLRDLAP</sequence>
<dbReference type="InterPro" id="IPR000595">
    <property type="entry name" value="cNMP-bd_dom"/>
</dbReference>
<organism evidence="5 6">
    <name type="scientific">Methylobacterium frigidaeris</name>
    <dbReference type="NCBI Taxonomy" id="2038277"/>
    <lineage>
        <taxon>Bacteria</taxon>
        <taxon>Pseudomonadati</taxon>
        <taxon>Pseudomonadota</taxon>
        <taxon>Alphaproteobacteria</taxon>
        <taxon>Hyphomicrobiales</taxon>
        <taxon>Methylobacteriaceae</taxon>
        <taxon>Methylobacterium</taxon>
    </lineage>
</organism>
<dbReference type="InterPro" id="IPR014710">
    <property type="entry name" value="RmlC-like_jellyroll"/>
</dbReference>
<dbReference type="SMART" id="SM00100">
    <property type="entry name" value="cNMP"/>
    <property type="match status" value="1"/>
</dbReference>
<dbReference type="PANTHER" id="PTHR24567:SF74">
    <property type="entry name" value="HTH-TYPE TRANSCRIPTIONAL REGULATOR ARCR"/>
    <property type="match status" value="1"/>
</dbReference>
<dbReference type="InterPro" id="IPR018490">
    <property type="entry name" value="cNMP-bd_dom_sf"/>
</dbReference>
<accession>A0AA37HHF4</accession>
<protein>
    <recommendedName>
        <fullName evidence="4">HTH crp-type domain-containing protein</fullName>
    </recommendedName>
</protein>
<dbReference type="GO" id="GO:0003677">
    <property type="term" value="F:DNA binding"/>
    <property type="evidence" value="ECO:0007669"/>
    <property type="project" value="UniProtKB-KW"/>
</dbReference>
<dbReference type="InterPro" id="IPR012318">
    <property type="entry name" value="HTH_CRP"/>
</dbReference>
<keyword evidence="3" id="KW-0804">Transcription</keyword>
<dbReference type="Gene3D" id="2.60.120.10">
    <property type="entry name" value="Jelly Rolls"/>
    <property type="match status" value="1"/>
</dbReference>
<dbReference type="SUPFAM" id="SSF46785">
    <property type="entry name" value="Winged helix' DNA-binding domain"/>
    <property type="match status" value="1"/>
</dbReference>
<dbReference type="PANTHER" id="PTHR24567">
    <property type="entry name" value="CRP FAMILY TRANSCRIPTIONAL REGULATORY PROTEIN"/>
    <property type="match status" value="1"/>
</dbReference>
<reference evidence="5" key="2">
    <citation type="submission" date="2021-08" db="EMBL/GenBank/DDBJ databases">
        <authorList>
            <person name="Tani A."/>
            <person name="Ola A."/>
            <person name="Ogura Y."/>
            <person name="Katsura K."/>
            <person name="Hayashi T."/>
        </authorList>
    </citation>
    <scope>NUCLEOTIDE SEQUENCE</scope>
    <source>
        <strain evidence="5">JCM 32048</strain>
    </source>
</reference>
<evidence type="ECO:0000256" key="2">
    <source>
        <dbReference type="ARBA" id="ARBA00023125"/>
    </source>
</evidence>
<evidence type="ECO:0000259" key="4">
    <source>
        <dbReference type="PROSITE" id="PS51063"/>
    </source>
</evidence>
<dbReference type="AlphaFoldDB" id="A0AA37HHF4"/>
<name>A0AA37HHF4_9HYPH</name>
<keyword evidence="6" id="KW-1185">Reference proteome</keyword>
<dbReference type="PROSITE" id="PS51063">
    <property type="entry name" value="HTH_CRP_2"/>
    <property type="match status" value="1"/>
</dbReference>
<dbReference type="GO" id="GO:0003700">
    <property type="term" value="F:DNA-binding transcription factor activity"/>
    <property type="evidence" value="ECO:0007669"/>
    <property type="project" value="TreeGrafter"/>
</dbReference>
<dbReference type="InterPro" id="IPR036390">
    <property type="entry name" value="WH_DNA-bd_sf"/>
</dbReference>
<dbReference type="InterPro" id="IPR050397">
    <property type="entry name" value="Env_Response_Regulators"/>
</dbReference>
<gene>
    <name evidence="5" type="ORF">MPEAHAMD_6033</name>
</gene>
<evidence type="ECO:0000256" key="1">
    <source>
        <dbReference type="ARBA" id="ARBA00023015"/>
    </source>
</evidence>
<reference evidence="5" key="1">
    <citation type="journal article" date="2016" name="Front. Microbiol.">
        <title>Genome Sequence of the Piezophilic, Mesophilic Sulfate-Reducing Bacterium Desulfovibrio indicus J2T.</title>
        <authorList>
            <person name="Cao J."/>
            <person name="Maignien L."/>
            <person name="Shao Z."/>
            <person name="Alain K."/>
            <person name="Jebbar M."/>
        </authorList>
    </citation>
    <scope>NUCLEOTIDE SEQUENCE</scope>
    <source>
        <strain evidence="5">JCM 32048</strain>
    </source>
</reference>
<dbReference type="CDD" id="cd00038">
    <property type="entry name" value="CAP_ED"/>
    <property type="match status" value="1"/>
</dbReference>
<proteinExistence type="predicted"/>
<evidence type="ECO:0000313" key="5">
    <source>
        <dbReference type="EMBL" id="GJD65837.1"/>
    </source>
</evidence>
<feature type="domain" description="HTH crp-type" evidence="4">
    <location>
        <begin position="161"/>
        <end position="227"/>
    </location>
</feature>
<dbReference type="Pfam" id="PF13545">
    <property type="entry name" value="HTH_Crp_2"/>
    <property type="match status" value="1"/>
</dbReference>
<dbReference type="Proteomes" id="UP001055286">
    <property type="component" value="Unassembled WGS sequence"/>
</dbReference>
<evidence type="ECO:0000256" key="3">
    <source>
        <dbReference type="ARBA" id="ARBA00023163"/>
    </source>
</evidence>
<keyword evidence="1" id="KW-0805">Transcription regulation</keyword>
<dbReference type="EMBL" id="BPQJ01000048">
    <property type="protein sequence ID" value="GJD65837.1"/>
    <property type="molecule type" value="Genomic_DNA"/>
</dbReference>
<dbReference type="GO" id="GO:0005829">
    <property type="term" value="C:cytosol"/>
    <property type="evidence" value="ECO:0007669"/>
    <property type="project" value="TreeGrafter"/>
</dbReference>
<dbReference type="SUPFAM" id="SSF51206">
    <property type="entry name" value="cAMP-binding domain-like"/>
    <property type="match status" value="1"/>
</dbReference>